<reference evidence="3" key="2">
    <citation type="journal article" date="2013" name="Nat. Commun.">
        <title>Genome of the Chinese tree shrew.</title>
        <authorList>
            <person name="Fan Y."/>
            <person name="Huang Z.Y."/>
            <person name="Cao C.C."/>
            <person name="Chen C.S."/>
            <person name="Chen Y.X."/>
            <person name="Fan D.D."/>
            <person name="He J."/>
            <person name="Hou H.L."/>
            <person name="Hu L."/>
            <person name="Hu X.T."/>
            <person name="Jiang X.T."/>
            <person name="Lai R."/>
            <person name="Lang Y.S."/>
            <person name="Liang B."/>
            <person name="Liao S.G."/>
            <person name="Mu D."/>
            <person name="Ma Y.Y."/>
            <person name="Niu Y.Y."/>
            <person name="Sun X.Q."/>
            <person name="Xia J.Q."/>
            <person name="Xiao J."/>
            <person name="Xiong Z.Q."/>
            <person name="Xu L."/>
            <person name="Yang L."/>
            <person name="Zhang Y."/>
            <person name="Zhao W."/>
            <person name="Zhao X.D."/>
            <person name="Zheng Y.T."/>
            <person name="Zhou J.M."/>
            <person name="Zhu Y.B."/>
            <person name="Zhang G.J."/>
            <person name="Wang J."/>
            <person name="Yao Y.G."/>
        </authorList>
    </citation>
    <scope>NUCLEOTIDE SEQUENCE [LARGE SCALE GENOMIC DNA]</scope>
</reference>
<name>L9LAT1_TUPCH</name>
<protein>
    <submittedName>
        <fullName evidence="2">Uncharacterized protein</fullName>
    </submittedName>
</protein>
<keyword evidence="3" id="KW-1185">Reference proteome</keyword>
<dbReference type="AlphaFoldDB" id="L9LAT1"/>
<evidence type="ECO:0000313" key="3">
    <source>
        <dbReference type="Proteomes" id="UP000011518"/>
    </source>
</evidence>
<gene>
    <name evidence="2" type="ORF">TREES_T100015796</name>
</gene>
<evidence type="ECO:0000256" key="1">
    <source>
        <dbReference type="SAM" id="MobiDB-lite"/>
    </source>
</evidence>
<feature type="region of interest" description="Disordered" evidence="1">
    <location>
        <begin position="1"/>
        <end position="93"/>
    </location>
</feature>
<feature type="compositionally biased region" description="Basic and acidic residues" evidence="1">
    <location>
        <begin position="23"/>
        <end position="33"/>
    </location>
</feature>
<organism evidence="2 3">
    <name type="scientific">Tupaia chinensis</name>
    <name type="common">Chinese tree shrew</name>
    <name type="synonym">Tupaia belangeri chinensis</name>
    <dbReference type="NCBI Taxonomy" id="246437"/>
    <lineage>
        <taxon>Eukaryota</taxon>
        <taxon>Metazoa</taxon>
        <taxon>Chordata</taxon>
        <taxon>Craniata</taxon>
        <taxon>Vertebrata</taxon>
        <taxon>Euteleostomi</taxon>
        <taxon>Mammalia</taxon>
        <taxon>Eutheria</taxon>
        <taxon>Euarchontoglires</taxon>
        <taxon>Scandentia</taxon>
        <taxon>Tupaiidae</taxon>
        <taxon>Tupaia</taxon>
    </lineage>
</organism>
<proteinExistence type="predicted"/>
<dbReference type="Proteomes" id="UP000011518">
    <property type="component" value="Unassembled WGS sequence"/>
</dbReference>
<evidence type="ECO:0000313" key="2">
    <source>
        <dbReference type="EMBL" id="ELW70862.1"/>
    </source>
</evidence>
<reference evidence="3" key="1">
    <citation type="submission" date="2012-07" db="EMBL/GenBank/DDBJ databases">
        <title>Genome of the Chinese tree shrew, a rising model animal genetically related to primates.</title>
        <authorList>
            <person name="Zhang G."/>
            <person name="Fan Y."/>
            <person name="Yao Y."/>
            <person name="Huang Z."/>
        </authorList>
    </citation>
    <scope>NUCLEOTIDE SEQUENCE [LARGE SCALE GENOMIC DNA]</scope>
</reference>
<sequence>MNIKVSPHGGDDGNLKMRTSAAVDRRATIDTRTDGLVASPPLRSRGEAVKLPPASRLLPVSQARTTFPSDRQDRADDRQRSPHRSLEPPLRSARNSAVFLPCAGYLAHRTTDAFGPRSSH</sequence>
<dbReference type="InParanoid" id="L9LAT1"/>
<accession>L9LAT1</accession>
<feature type="compositionally biased region" description="Basic and acidic residues" evidence="1">
    <location>
        <begin position="70"/>
        <end position="86"/>
    </location>
</feature>
<dbReference type="EMBL" id="KB320481">
    <property type="protein sequence ID" value="ELW70862.1"/>
    <property type="molecule type" value="Genomic_DNA"/>
</dbReference>